<evidence type="ECO:0000259" key="8">
    <source>
        <dbReference type="PROSITE" id="PS50061"/>
    </source>
</evidence>
<organism evidence="9 10">
    <name type="scientific">Notechis scutatus</name>
    <name type="common">mainland tiger snake</name>
    <dbReference type="NCBI Taxonomy" id="8663"/>
    <lineage>
        <taxon>Eukaryota</taxon>
        <taxon>Metazoa</taxon>
        <taxon>Chordata</taxon>
        <taxon>Craniata</taxon>
        <taxon>Vertebrata</taxon>
        <taxon>Euteleostomi</taxon>
        <taxon>Lepidosauria</taxon>
        <taxon>Squamata</taxon>
        <taxon>Bifurcata</taxon>
        <taxon>Unidentata</taxon>
        <taxon>Episquamata</taxon>
        <taxon>Toxicofera</taxon>
        <taxon>Serpentes</taxon>
        <taxon>Colubroidea</taxon>
        <taxon>Elapidae</taxon>
        <taxon>Hydrophiinae</taxon>
        <taxon>Notechis</taxon>
    </lineage>
</organism>
<dbReference type="GO" id="GO:0030154">
    <property type="term" value="P:cell differentiation"/>
    <property type="evidence" value="ECO:0007669"/>
    <property type="project" value="TreeGrafter"/>
</dbReference>
<dbReference type="GO" id="GO:0000981">
    <property type="term" value="F:DNA-binding transcription factor activity, RNA polymerase II-specific"/>
    <property type="evidence" value="ECO:0007669"/>
    <property type="project" value="TreeGrafter"/>
</dbReference>
<accession>A0A6J1V1V4</accession>
<keyword evidence="9" id="KW-1185">Reference proteome</keyword>
<keyword evidence="5" id="KW-0804">Transcription</keyword>
<dbReference type="KEGG" id="nss:113421195"/>
<dbReference type="RefSeq" id="XP_026537237.1">
    <property type="nucleotide sequence ID" value="XM_026681452.1"/>
</dbReference>
<dbReference type="SMART" id="SM00413">
    <property type="entry name" value="ETS"/>
    <property type="match status" value="1"/>
</dbReference>
<dbReference type="PANTHER" id="PTHR11849">
    <property type="entry name" value="ETS"/>
    <property type="match status" value="1"/>
</dbReference>
<evidence type="ECO:0000256" key="2">
    <source>
        <dbReference type="ARBA" id="ARBA00005562"/>
    </source>
</evidence>
<keyword evidence="6 7" id="KW-0539">Nucleus</keyword>
<dbReference type="Proteomes" id="UP000504612">
    <property type="component" value="Unplaced"/>
</dbReference>
<dbReference type="InterPro" id="IPR036390">
    <property type="entry name" value="WH_DNA-bd_sf"/>
</dbReference>
<protein>
    <submittedName>
        <fullName evidence="10">ETS domain-containing transcription factor ERF</fullName>
    </submittedName>
</protein>
<reference evidence="10" key="1">
    <citation type="submission" date="2025-08" db="UniProtKB">
        <authorList>
            <consortium name="RefSeq"/>
        </authorList>
    </citation>
    <scope>IDENTIFICATION</scope>
</reference>
<evidence type="ECO:0000256" key="5">
    <source>
        <dbReference type="ARBA" id="ARBA00023163"/>
    </source>
</evidence>
<evidence type="ECO:0000256" key="4">
    <source>
        <dbReference type="ARBA" id="ARBA00023125"/>
    </source>
</evidence>
<evidence type="ECO:0000313" key="10">
    <source>
        <dbReference type="RefSeq" id="XP_026537237.1"/>
    </source>
</evidence>
<dbReference type="PROSITE" id="PS50061">
    <property type="entry name" value="ETS_DOMAIN_3"/>
    <property type="match status" value="1"/>
</dbReference>
<evidence type="ECO:0000256" key="7">
    <source>
        <dbReference type="RuleBase" id="RU004019"/>
    </source>
</evidence>
<dbReference type="PROSITE" id="PS00345">
    <property type="entry name" value="ETS_DOMAIN_1"/>
    <property type="match status" value="1"/>
</dbReference>
<dbReference type="GO" id="GO:0043565">
    <property type="term" value="F:sequence-specific DNA binding"/>
    <property type="evidence" value="ECO:0007669"/>
    <property type="project" value="InterPro"/>
</dbReference>
<dbReference type="SUPFAM" id="SSF46785">
    <property type="entry name" value="Winged helix' DNA-binding domain"/>
    <property type="match status" value="1"/>
</dbReference>
<dbReference type="FunFam" id="1.10.10.10:FF:000059">
    <property type="entry name" value="ETS translocation variant 3"/>
    <property type="match status" value="1"/>
</dbReference>
<dbReference type="AlphaFoldDB" id="A0A6J1V1V4"/>
<evidence type="ECO:0000256" key="1">
    <source>
        <dbReference type="ARBA" id="ARBA00004123"/>
    </source>
</evidence>
<evidence type="ECO:0000256" key="6">
    <source>
        <dbReference type="ARBA" id="ARBA00023242"/>
    </source>
</evidence>
<dbReference type="InterPro" id="IPR000418">
    <property type="entry name" value="Ets_dom"/>
</dbReference>
<comment type="similarity">
    <text evidence="2 7">Belongs to the ETS family.</text>
</comment>
<name>A0A6J1V1V4_9SAUR</name>
<dbReference type="CTD" id="390937"/>
<dbReference type="Pfam" id="PF00178">
    <property type="entry name" value="Ets"/>
    <property type="match status" value="1"/>
</dbReference>
<evidence type="ECO:0000313" key="9">
    <source>
        <dbReference type="Proteomes" id="UP000504612"/>
    </source>
</evidence>
<feature type="domain" description="ETS" evidence="8">
    <location>
        <begin position="41"/>
        <end position="121"/>
    </location>
</feature>
<dbReference type="InterPro" id="IPR036388">
    <property type="entry name" value="WH-like_DNA-bd_sf"/>
</dbReference>
<comment type="subcellular location">
    <subcellularLocation>
        <location evidence="1 7">Nucleus</location>
    </subcellularLocation>
</comment>
<keyword evidence="4 7" id="KW-0238">DNA-binding</keyword>
<dbReference type="PRINTS" id="PR00454">
    <property type="entry name" value="ETSDOMAIN"/>
</dbReference>
<dbReference type="Gene3D" id="1.10.10.10">
    <property type="entry name" value="Winged helix-like DNA-binding domain superfamily/Winged helix DNA-binding domain"/>
    <property type="match status" value="1"/>
</dbReference>
<dbReference type="PANTHER" id="PTHR11849:SF165">
    <property type="entry name" value="ETS DOMAIN-CONTAINING TRANSCRIPTION FACTOR ERF-LIKE"/>
    <property type="match status" value="1"/>
</dbReference>
<proteinExistence type="inferred from homology"/>
<gene>
    <name evidence="10" type="primary">LOC113421195</name>
</gene>
<dbReference type="GO" id="GO:0005634">
    <property type="term" value="C:nucleus"/>
    <property type="evidence" value="ECO:0007669"/>
    <property type="project" value="UniProtKB-SubCell"/>
</dbReference>
<evidence type="ECO:0000256" key="3">
    <source>
        <dbReference type="ARBA" id="ARBA00023015"/>
    </source>
</evidence>
<keyword evidence="3" id="KW-0805">Transcription regulation</keyword>
<dbReference type="PROSITE" id="PS00346">
    <property type="entry name" value="ETS_DOMAIN_2"/>
    <property type="match status" value="1"/>
</dbReference>
<dbReference type="InterPro" id="IPR046328">
    <property type="entry name" value="ETS_fam"/>
</dbReference>
<dbReference type="GeneID" id="113421195"/>
<sequence>MDCNCVSDLLLTSPVPALWTPGFAFPDWAYKPESSPGSRQIQLWHFILELLQKEEYQNVIAWQGDYGEFVIKDPDEVARLWGIRKCKPHMNYDKLSRALRYYYNKRILHKTKGKRFTYKFNFSKVVLVNYPLLDMAANSPFLLTQNPFNGSNHGADCTPLTTETLQSLFSSPRLGDPASRTPLFERQPEPEKLRLDAAFPFLGSGVLRRNLRKVAVPLVPAET</sequence>